<name>A0A7I9VMV1_9BACT</name>
<organism evidence="2 3">
    <name type="scientific">Anaeromyxobacter diazotrophicus</name>
    <dbReference type="NCBI Taxonomy" id="2590199"/>
    <lineage>
        <taxon>Bacteria</taxon>
        <taxon>Pseudomonadati</taxon>
        <taxon>Myxococcota</taxon>
        <taxon>Myxococcia</taxon>
        <taxon>Myxococcales</taxon>
        <taxon>Cystobacterineae</taxon>
        <taxon>Anaeromyxobacteraceae</taxon>
        <taxon>Anaeromyxobacter</taxon>
    </lineage>
</organism>
<accession>A0A7I9VMV1</accession>
<protein>
    <recommendedName>
        <fullName evidence="4">Cytochrome c domain-containing protein</fullName>
    </recommendedName>
</protein>
<sequence>MPLALLLAAAGVACMSAASKQPAPANKQASGALTTHHTTDATGAITLRDETGAAILAGSTVPYSPEKTCGGCHDVDVITRGYHFQQGRTDATNQIVVSDSFNPTKPWLLSKGMYGKT</sequence>
<dbReference type="Proteomes" id="UP000503640">
    <property type="component" value="Unassembled WGS sequence"/>
</dbReference>
<reference evidence="3" key="1">
    <citation type="journal article" date="2020" name="Appl. Environ. Microbiol.">
        <title>Diazotrophic Anaeromyxobacter Isolates from Soils.</title>
        <authorList>
            <person name="Masuda Y."/>
            <person name="Yamanaka H."/>
            <person name="Xu Z.X."/>
            <person name="Shiratori Y."/>
            <person name="Aono T."/>
            <person name="Amachi S."/>
            <person name="Senoo K."/>
            <person name="Itoh H."/>
        </authorList>
    </citation>
    <scope>NUCLEOTIDE SEQUENCE [LARGE SCALE GENOMIC DNA]</scope>
    <source>
        <strain evidence="3">R267</strain>
    </source>
</reference>
<evidence type="ECO:0008006" key="4">
    <source>
        <dbReference type="Google" id="ProtNLM"/>
    </source>
</evidence>
<dbReference type="EMBL" id="BJTG01000005">
    <property type="protein sequence ID" value="GEJ57736.1"/>
    <property type="molecule type" value="Genomic_DNA"/>
</dbReference>
<keyword evidence="1" id="KW-0732">Signal</keyword>
<dbReference type="AlphaFoldDB" id="A0A7I9VMV1"/>
<comment type="caution">
    <text evidence="2">The sequence shown here is derived from an EMBL/GenBank/DDBJ whole genome shotgun (WGS) entry which is preliminary data.</text>
</comment>
<feature type="chain" id="PRO_5029746517" description="Cytochrome c domain-containing protein" evidence="1">
    <location>
        <begin position="21"/>
        <end position="117"/>
    </location>
</feature>
<evidence type="ECO:0000313" key="3">
    <source>
        <dbReference type="Proteomes" id="UP000503640"/>
    </source>
</evidence>
<evidence type="ECO:0000313" key="2">
    <source>
        <dbReference type="EMBL" id="GEJ57736.1"/>
    </source>
</evidence>
<proteinExistence type="predicted"/>
<evidence type="ECO:0000256" key="1">
    <source>
        <dbReference type="SAM" id="SignalP"/>
    </source>
</evidence>
<keyword evidence="3" id="KW-1185">Reference proteome</keyword>
<feature type="signal peptide" evidence="1">
    <location>
        <begin position="1"/>
        <end position="20"/>
    </location>
</feature>
<gene>
    <name evidence="2" type="ORF">AMYX_24770</name>
</gene>